<feature type="transmembrane region" description="Helical" evidence="6">
    <location>
        <begin position="52"/>
        <end position="72"/>
    </location>
</feature>
<feature type="transmembrane region" description="Helical" evidence="6">
    <location>
        <begin position="152"/>
        <end position="173"/>
    </location>
</feature>
<gene>
    <name evidence="7" type="ORF">Taro_054359</name>
</gene>
<comment type="caution">
    <text evidence="7">The sequence shown here is derived from an EMBL/GenBank/DDBJ whole genome shotgun (WGS) entry which is preliminary data.</text>
</comment>
<evidence type="ECO:0008006" key="9">
    <source>
        <dbReference type="Google" id="ProtNLM"/>
    </source>
</evidence>
<sequence>MGNWPGHVFPGVGFLLMGLWQLYNHIKLHCQRPKTYKPPVWFPAPKVRRLELYLILFCSFTQITTELFVGPSHHQPLDPDDWTIPPGHLKNFEHATICLSIFIYAAFALRFDKVPARSGQTVTLLAGAAAFAVEFLMFYLHSTDHAGLEGQYHRLLLAVITALLVTTLMGIGYPCSFAVGFTRSVCLVLQGVWFNMVGIMLYAPWFTPKGCHLQTGDGTLIVPCDDHASLHRAKALVNLQFAWSLAAVVVFSAWLYLRMSQKYPEVPEHEFLGKEEGQQADVFVLESPKKNRSADNKSESIFP</sequence>
<evidence type="ECO:0000256" key="5">
    <source>
        <dbReference type="ARBA" id="ARBA00023136"/>
    </source>
</evidence>
<dbReference type="GO" id="GO:0016020">
    <property type="term" value="C:membrane"/>
    <property type="evidence" value="ECO:0007669"/>
    <property type="project" value="UniProtKB-SubCell"/>
</dbReference>
<dbReference type="OrthoDB" id="551896at2759"/>
<dbReference type="PANTHER" id="PTHR46285">
    <property type="entry name" value="PROTEINASE INHIBITOR I4, SERPIN (DUF716)-RELATED"/>
    <property type="match status" value="1"/>
</dbReference>
<feature type="transmembrane region" description="Helical" evidence="6">
    <location>
        <begin position="185"/>
        <end position="205"/>
    </location>
</feature>
<evidence type="ECO:0000313" key="8">
    <source>
        <dbReference type="Proteomes" id="UP000652761"/>
    </source>
</evidence>
<accession>A0A843XQG0</accession>
<reference evidence="7" key="1">
    <citation type="submission" date="2017-07" db="EMBL/GenBank/DDBJ databases">
        <title>Taro Niue Genome Assembly and Annotation.</title>
        <authorList>
            <person name="Atibalentja N."/>
            <person name="Keating K."/>
            <person name="Fields C.J."/>
        </authorList>
    </citation>
    <scope>NUCLEOTIDE SEQUENCE</scope>
    <source>
        <strain evidence="7">Niue_2</strain>
        <tissue evidence="7">Leaf</tissue>
    </source>
</reference>
<evidence type="ECO:0000256" key="1">
    <source>
        <dbReference type="ARBA" id="ARBA00004141"/>
    </source>
</evidence>
<evidence type="ECO:0000256" key="3">
    <source>
        <dbReference type="ARBA" id="ARBA00022692"/>
    </source>
</evidence>
<keyword evidence="4 6" id="KW-1133">Transmembrane helix</keyword>
<protein>
    <recommendedName>
        <fullName evidence="9">Transmembrane protein 45B</fullName>
    </recommendedName>
</protein>
<comment type="similarity">
    <text evidence="2">Belongs to the TMEM45 family.</text>
</comment>
<organism evidence="7 8">
    <name type="scientific">Colocasia esculenta</name>
    <name type="common">Wild taro</name>
    <name type="synonym">Arum esculentum</name>
    <dbReference type="NCBI Taxonomy" id="4460"/>
    <lineage>
        <taxon>Eukaryota</taxon>
        <taxon>Viridiplantae</taxon>
        <taxon>Streptophyta</taxon>
        <taxon>Embryophyta</taxon>
        <taxon>Tracheophyta</taxon>
        <taxon>Spermatophyta</taxon>
        <taxon>Magnoliopsida</taxon>
        <taxon>Liliopsida</taxon>
        <taxon>Araceae</taxon>
        <taxon>Aroideae</taxon>
        <taxon>Colocasieae</taxon>
        <taxon>Colocasia</taxon>
    </lineage>
</organism>
<keyword evidence="8" id="KW-1185">Reference proteome</keyword>
<proteinExistence type="inferred from homology"/>
<feature type="transmembrane region" description="Helical" evidence="6">
    <location>
        <begin position="6"/>
        <end position="23"/>
    </location>
</feature>
<evidence type="ECO:0000256" key="6">
    <source>
        <dbReference type="SAM" id="Phobius"/>
    </source>
</evidence>
<name>A0A843XQG0_COLES</name>
<dbReference type="InterPro" id="IPR006904">
    <property type="entry name" value="DUF716"/>
</dbReference>
<dbReference type="AlphaFoldDB" id="A0A843XQG0"/>
<feature type="transmembrane region" description="Helical" evidence="6">
    <location>
        <begin position="239"/>
        <end position="257"/>
    </location>
</feature>
<dbReference type="Pfam" id="PF04819">
    <property type="entry name" value="DUF716"/>
    <property type="match status" value="1"/>
</dbReference>
<keyword evidence="3 6" id="KW-0812">Transmembrane</keyword>
<evidence type="ECO:0000256" key="4">
    <source>
        <dbReference type="ARBA" id="ARBA00022989"/>
    </source>
</evidence>
<feature type="transmembrane region" description="Helical" evidence="6">
    <location>
        <begin position="92"/>
        <end position="109"/>
    </location>
</feature>
<dbReference type="EMBL" id="NMUH01010862">
    <property type="protein sequence ID" value="MQM21320.1"/>
    <property type="molecule type" value="Genomic_DNA"/>
</dbReference>
<dbReference type="PANTHER" id="PTHR46285:SF3">
    <property type="entry name" value="PROTEINASE INHIBITOR I4, SERPIN (DUF716)"/>
    <property type="match status" value="1"/>
</dbReference>
<evidence type="ECO:0000256" key="2">
    <source>
        <dbReference type="ARBA" id="ARBA00006948"/>
    </source>
</evidence>
<evidence type="ECO:0000313" key="7">
    <source>
        <dbReference type="EMBL" id="MQM21320.1"/>
    </source>
</evidence>
<feature type="transmembrane region" description="Helical" evidence="6">
    <location>
        <begin position="121"/>
        <end position="140"/>
    </location>
</feature>
<dbReference type="Proteomes" id="UP000652761">
    <property type="component" value="Unassembled WGS sequence"/>
</dbReference>
<comment type="subcellular location">
    <subcellularLocation>
        <location evidence="1">Membrane</location>
        <topology evidence="1">Multi-pass membrane protein</topology>
    </subcellularLocation>
</comment>
<keyword evidence="5 6" id="KW-0472">Membrane</keyword>